<feature type="region of interest" description="Disordered" evidence="4">
    <location>
        <begin position="1"/>
        <end position="30"/>
    </location>
</feature>
<evidence type="ECO:0000259" key="5">
    <source>
        <dbReference type="PROSITE" id="PS51460"/>
    </source>
</evidence>
<feature type="compositionally biased region" description="Low complexity" evidence="4">
    <location>
        <begin position="1490"/>
        <end position="1501"/>
    </location>
</feature>
<feature type="compositionally biased region" description="Polar residues" evidence="4">
    <location>
        <begin position="520"/>
        <end position="531"/>
    </location>
</feature>
<dbReference type="GO" id="GO:0008017">
    <property type="term" value="F:microtubule binding"/>
    <property type="evidence" value="ECO:0007669"/>
    <property type="project" value="InterPro"/>
</dbReference>
<feature type="compositionally biased region" description="Polar residues" evidence="4">
    <location>
        <begin position="964"/>
        <end position="982"/>
    </location>
</feature>
<dbReference type="InterPro" id="IPR036534">
    <property type="entry name" value="GAR_dom_sf"/>
</dbReference>
<keyword evidence="7" id="KW-1185">Reference proteome</keyword>
<dbReference type="Pfam" id="PF02187">
    <property type="entry name" value="GAS2"/>
    <property type="match status" value="1"/>
</dbReference>
<proteinExistence type="predicted"/>
<evidence type="ECO:0000256" key="1">
    <source>
        <dbReference type="ARBA" id="ARBA00004245"/>
    </source>
</evidence>
<dbReference type="EMBL" id="JAUBYV010000002">
    <property type="protein sequence ID" value="KAK2628765.1"/>
    <property type="molecule type" value="Genomic_DNA"/>
</dbReference>
<dbReference type="Proteomes" id="UP001285354">
    <property type="component" value="Unassembled WGS sequence"/>
</dbReference>
<feature type="compositionally biased region" description="Low complexity" evidence="4">
    <location>
        <begin position="663"/>
        <end position="674"/>
    </location>
</feature>
<feature type="region of interest" description="Disordered" evidence="4">
    <location>
        <begin position="258"/>
        <end position="284"/>
    </location>
</feature>
<feature type="compositionally biased region" description="Polar residues" evidence="4">
    <location>
        <begin position="1528"/>
        <end position="1542"/>
    </location>
</feature>
<feature type="region of interest" description="Disordered" evidence="4">
    <location>
        <begin position="173"/>
        <end position="193"/>
    </location>
</feature>
<dbReference type="GO" id="GO:0005856">
    <property type="term" value="C:cytoskeleton"/>
    <property type="evidence" value="ECO:0007669"/>
    <property type="project" value="UniProtKB-SubCell"/>
</dbReference>
<dbReference type="Gene3D" id="3.30.920.20">
    <property type="entry name" value="Gas2-like domain"/>
    <property type="match status" value="1"/>
</dbReference>
<sequence length="1659" mass="180657">MDGTPLLPANVPRFAPRRGHSHANSRPPTRTRLADDILADLSPATTFEAFTKPSGKLKASIEAATPTERAFGLRATLASKKIQEWVVELSGWPWPAENTSLGFEMPVAKRRRISLQGGDRGRHESKGRGTEPQYIGSLLAAEVEEYENRIDEIAVDMEDLDVESIKRQVLDTHFSTRSRPSSSGSNAPSPASQFASYSRMDDFTAVITATVLQLLPNLSRLTRLTAVWNIRLTILRKVPPLMLALDDAETALKSGWITIQPPRPSTPSRHGQQSGQPREDQHLSRKSFDIMRNVLQDKVTTLGQELDYMLDTLEGSQDTLPEAWLDRMERIENDYGSWVVSGDQKVREGEWAKIAKARKEEENASEWNEAEAEENARRKAKEEAQDAARRKMQQDMEISEAGKLKVERNIEEAITPKSLEEAKDAAAAKTARMKAKEEAQELARLEALRQANQAGATRLQVAQQAQASTAMLRSEQEVTKAADVAVVTDAKTDKAMKLLLEQEAQADAARIQAEEHIRKTAQQKAARQSKPNQEEAESDAPELSTRRAAERAGEADAARLRAEQAQENARRHALKVGQEAETTQYAQQEAEQAANRLAEQLAKFQMEREVSSAANIRARQIEELVDSQRNQYAEAARPRALLTAEALLVSKRSAEHAKVIQRPAQQAAGAPAQPSESNAELAALERTKAPLDIGDTEMEDSVKQVSNYDADDESCELKDVDCHICVELEKATTPSPLQPSARVIGSAVSSSAVQTQEFAGSLTATDLNDAVDPQMSPCGPFDGGYENSEPAIRNTEIEIFNNSSSTVSPDLASPIHLDDSFPQTPTTPALTSTAKVFSSPISEDSTSPPIVKVPQFGQTFANFMRSTSQEEVSPRDPNALTPVPGHPAAAKSLLSNDGADDYFECDKDNPEVITDQQIMAQSPHRKDANTEDHDFDLEISYSRSSAIFGYATPEPSREIHEAQPTESFTGSPFKTPESSTESPDMIATPPVAPATLTPIRNIPSLDGTDTPTRPCASFISSISSSNSSHSILSPVPEEKLSQSQLPSVDGLCEPCNIAIRELTPSEDANEKGLPILDREVLTTSIERPAQPISIPRSPTSVEVTFHGAADAQYSVSVPLDGRLTRTNNPLSVSYVSSSAINIKYQCFLRTVDDPPILVEGVPGTWMVVPPQSIISISCTSELPLLPISFIDHATRGILTPRRDSVASDTSTIVTGRVSESPLSPIGSPILDEPVEHLEYNELSPLKGRVEHRRKKSYKLSPPSSPSGMPIRPALRLAHEPVFTPPASTTPSTPLINIPSTPLEAPIFGNLDVATTPMISSPVKANSDEHMQQQISSLLESIPARIRLTSESDGTSPSSHSLRPQRSRRSITPSARSSSSMSNHSTSRAPTPSFTLTPAYGKTSSRIRPPSNNPEIKLYHLSRSTGEAPIKLFVRLVGEHGERVMVRVGGGWADLGEYLKEYASHHGRRVGSTRESGDKIEIQDLPPRKISSSSTMTHGRSSPAPLSQSVLERERPGSSLSLYARKTRTSLGESSPDSATTRPRISKVRAPSTPLPTTTARRSYETPPSVTPSPETGRSSRMSWSDEDSNLGLAGPKSKRVVISERDQEWVESMKEKVRLASAEKAKGKPGGGKGEGSSFGEIDKVGGTKRLFRKGGGLT</sequence>
<keyword evidence="3" id="KW-0206">Cytoskeleton</keyword>
<comment type="subcellular location">
    <subcellularLocation>
        <location evidence="1">Cytoplasm</location>
        <location evidence="1">Cytoskeleton</location>
    </subcellularLocation>
</comment>
<feature type="region of interest" description="Disordered" evidence="4">
    <location>
        <begin position="661"/>
        <end position="680"/>
    </location>
</feature>
<name>A0AAD9T3M3_9HELO</name>
<evidence type="ECO:0000313" key="7">
    <source>
        <dbReference type="Proteomes" id="UP001285354"/>
    </source>
</evidence>
<feature type="compositionally biased region" description="Low complexity" evidence="4">
    <location>
        <begin position="1369"/>
        <end position="1387"/>
    </location>
</feature>
<evidence type="ECO:0000256" key="2">
    <source>
        <dbReference type="ARBA" id="ARBA00022490"/>
    </source>
</evidence>
<evidence type="ECO:0000256" key="3">
    <source>
        <dbReference type="ARBA" id="ARBA00023212"/>
    </source>
</evidence>
<feature type="region of interest" description="Disordered" evidence="4">
    <location>
        <begin position="1620"/>
        <end position="1659"/>
    </location>
</feature>
<feature type="region of interest" description="Disordered" evidence="4">
    <location>
        <begin position="515"/>
        <end position="572"/>
    </location>
</feature>
<feature type="compositionally biased region" description="Low complexity" evidence="4">
    <location>
        <begin position="175"/>
        <end position="192"/>
    </location>
</feature>
<dbReference type="InterPro" id="IPR003108">
    <property type="entry name" value="GAR_dom"/>
</dbReference>
<feature type="region of interest" description="Disordered" evidence="4">
    <location>
        <begin position="359"/>
        <end position="387"/>
    </location>
</feature>
<evidence type="ECO:0000256" key="4">
    <source>
        <dbReference type="SAM" id="MobiDB-lite"/>
    </source>
</evidence>
<feature type="compositionally biased region" description="Polar residues" evidence="4">
    <location>
        <begin position="1348"/>
        <end position="1361"/>
    </location>
</feature>
<feature type="compositionally biased region" description="Basic and acidic residues" evidence="4">
    <location>
        <begin position="374"/>
        <end position="387"/>
    </location>
</feature>
<feature type="domain" description="GAR" evidence="5">
    <location>
        <begin position="1390"/>
        <end position="1465"/>
    </location>
</feature>
<feature type="compositionally biased region" description="Polar residues" evidence="4">
    <location>
        <begin position="1388"/>
        <end position="1405"/>
    </location>
</feature>
<comment type="caution">
    <text evidence="6">The sequence shown here is derived from an EMBL/GenBank/DDBJ whole genome shotgun (WGS) entry which is preliminary data.</text>
</comment>
<feature type="region of interest" description="Disordered" evidence="4">
    <location>
        <begin position="954"/>
        <end position="986"/>
    </location>
</feature>
<feature type="compositionally biased region" description="Low complexity" evidence="4">
    <location>
        <begin position="1564"/>
        <end position="1575"/>
    </location>
</feature>
<dbReference type="PROSITE" id="PS51460">
    <property type="entry name" value="GAR"/>
    <property type="match status" value="1"/>
</dbReference>
<feature type="compositionally biased region" description="Gly residues" evidence="4">
    <location>
        <begin position="1628"/>
        <end position="1637"/>
    </location>
</feature>
<dbReference type="SUPFAM" id="SSF143575">
    <property type="entry name" value="GAS2 domain-like"/>
    <property type="match status" value="1"/>
</dbReference>
<feature type="region of interest" description="Disordered" evidence="4">
    <location>
        <begin position="1347"/>
        <end position="1416"/>
    </location>
</feature>
<feature type="region of interest" description="Disordered" evidence="4">
    <location>
        <begin position="1464"/>
        <end position="1601"/>
    </location>
</feature>
<accession>A0AAD9T3M3</accession>
<organism evidence="6 7">
    <name type="scientific">Diplocarpon rosae</name>
    <dbReference type="NCBI Taxonomy" id="946125"/>
    <lineage>
        <taxon>Eukaryota</taxon>
        <taxon>Fungi</taxon>
        <taxon>Dikarya</taxon>
        <taxon>Ascomycota</taxon>
        <taxon>Pezizomycotina</taxon>
        <taxon>Leotiomycetes</taxon>
        <taxon>Helotiales</taxon>
        <taxon>Drepanopezizaceae</taxon>
        <taxon>Diplocarpon</taxon>
    </lineage>
</organism>
<gene>
    <name evidence="6" type="ORF">QTJ16_001868</name>
</gene>
<protein>
    <recommendedName>
        <fullName evidence="5">GAR domain-containing protein</fullName>
    </recommendedName>
</protein>
<evidence type="ECO:0000313" key="6">
    <source>
        <dbReference type="EMBL" id="KAK2628765.1"/>
    </source>
</evidence>
<feature type="compositionally biased region" description="Basic and acidic residues" evidence="4">
    <location>
        <begin position="544"/>
        <end position="570"/>
    </location>
</feature>
<keyword evidence="2" id="KW-0963">Cytoplasm</keyword>
<feature type="compositionally biased region" description="Polar residues" evidence="4">
    <location>
        <begin position="266"/>
        <end position="276"/>
    </location>
</feature>
<reference evidence="6" key="1">
    <citation type="submission" date="2023-06" db="EMBL/GenBank/DDBJ databases">
        <title>Draft genome of Marssonina rosae.</title>
        <authorList>
            <person name="Cheng Q."/>
        </authorList>
    </citation>
    <scope>NUCLEOTIDE SEQUENCE</scope>
    <source>
        <strain evidence="6">R4</strain>
    </source>
</reference>